<reference evidence="2 3" key="1">
    <citation type="submission" date="2019-05" db="EMBL/GenBank/DDBJ databases">
        <title>Another draft genome of Portunus trituberculatus and its Hox gene families provides insights of decapod evolution.</title>
        <authorList>
            <person name="Jeong J.-H."/>
            <person name="Song I."/>
            <person name="Kim S."/>
            <person name="Choi T."/>
            <person name="Kim D."/>
            <person name="Ryu S."/>
            <person name="Kim W."/>
        </authorList>
    </citation>
    <scope>NUCLEOTIDE SEQUENCE [LARGE SCALE GENOMIC DNA]</scope>
    <source>
        <tissue evidence="2">Muscle</tissue>
    </source>
</reference>
<organism evidence="2 3">
    <name type="scientific">Portunus trituberculatus</name>
    <name type="common">Swimming crab</name>
    <name type="synonym">Neptunus trituberculatus</name>
    <dbReference type="NCBI Taxonomy" id="210409"/>
    <lineage>
        <taxon>Eukaryota</taxon>
        <taxon>Metazoa</taxon>
        <taxon>Ecdysozoa</taxon>
        <taxon>Arthropoda</taxon>
        <taxon>Crustacea</taxon>
        <taxon>Multicrustacea</taxon>
        <taxon>Malacostraca</taxon>
        <taxon>Eumalacostraca</taxon>
        <taxon>Eucarida</taxon>
        <taxon>Decapoda</taxon>
        <taxon>Pleocyemata</taxon>
        <taxon>Brachyura</taxon>
        <taxon>Eubrachyura</taxon>
        <taxon>Portunoidea</taxon>
        <taxon>Portunidae</taxon>
        <taxon>Portuninae</taxon>
        <taxon>Portunus</taxon>
    </lineage>
</organism>
<accession>A0A5B7J214</accession>
<feature type="region of interest" description="Disordered" evidence="1">
    <location>
        <begin position="1"/>
        <end position="33"/>
    </location>
</feature>
<proteinExistence type="predicted"/>
<feature type="compositionally biased region" description="Basic residues" evidence="1">
    <location>
        <begin position="1"/>
        <end position="14"/>
    </location>
</feature>
<sequence length="95" mass="10674">METLCRHKKKKQAKHSSEGAWPAARNHPDNTGQKHTTKLLLLTTWNPLSSRSCCQDLEGNSVKCRHYVGTDLLYEFAGELEIWISRGVVAVVVVV</sequence>
<comment type="caution">
    <text evidence="2">The sequence shown here is derived from an EMBL/GenBank/DDBJ whole genome shotgun (WGS) entry which is preliminary data.</text>
</comment>
<evidence type="ECO:0000256" key="1">
    <source>
        <dbReference type="SAM" id="MobiDB-lite"/>
    </source>
</evidence>
<name>A0A5B7J214_PORTR</name>
<dbReference type="Proteomes" id="UP000324222">
    <property type="component" value="Unassembled WGS sequence"/>
</dbReference>
<evidence type="ECO:0000313" key="2">
    <source>
        <dbReference type="EMBL" id="MPC91831.1"/>
    </source>
</evidence>
<dbReference type="AlphaFoldDB" id="A0A5B7J214"/>
<dbReference type="EMBL" id="VSRR010089141">
    <property type="protein sequence ID" value="MPC91831.1"/>
    <property type="molecule type" value="Genomic_DNA"/>
</dbReference>
<evidence type="ECO:0000313" key="3">
    <source>
        <dbReference type="Proteomes" id="UP000324222"/>
    </source>
</evidence>
<gene>
    <name evidence="2" type="ORF">E2C01_086891</name>
</gene>
<keyword evidence="3" id="KW-1185">Reference proteome</keyword>
<protein>
    <submittedName>
        <fullName evidence="2">Uncharacterized protein</fullName>
    </submittedName>
</protein>